<keyword evidence="1" id="KW-1133">Transmembrane helix</keyword>
<feature type="transmembrane region" description="Helical" evidence="1">
    <location>
        <begin position="135"/>
        <end position="154"/>
    </location>
</feature>
<dbReference type="InParanoid" id="A0A1B7ME18"/>
<evidence type="ECO:0000313" key="3">
    <source>
        <dbReference type="Proteomes" id="UP000092154"/>
    </source>
</evidence>
<organism evidence="2 3">
    <name type="scientific">Rhizopogon vinicolor AM-OR11-026</name>
    <dbReference type="NCBI Taxonomy" id="1314800"/>
    <lineage>
        <taxon>Eukaryota</taxon>
        <taxon>Fungi</taxon>
        <taxon>Dikarya</taxon>
        <taxon>Basidiomycota</taxon>
        <taxon>Agaricomycotina</taxon>
        <taxon>Agaricomycetes</taxon>
        <taxon>Agaricomycetidae</taxon>
        <taxon>Boletales</taxon>
        <taxon>Suillineae</taxon>
        <taxon>Rhizopogonaceae</taxon>
        <taxon>Rhizopogon</taxon>
    </lineage>
</organism>
<reference evidence="2 3" key="1">
    <citation type="submission" date="2016-06" db="EMBL/GenBank/DDBJ databases">
        <title>Comparative genomics of the ectomycorrhizal sister species Rhizopogon vinicolor and Rhizopogon vesiculosus (Basidiomycota: Boletales) reveals a divergence of the mating type B locus.</title>
        <authorList>
            <consortium name="DOE Joint Genome Institute"/>
            <person name="Mujic A.B."/>
            <person name="Kuo A."/>
            <person name="Tritt A."/>
            <person name="Lipzen A."/>
            <person name="Chen C."/>
            <person name="Johnson J."/>
            <person name="Sharma A."/>
            <person name="Barry K."/>
            <person name="Grigoriev I.V."/>
            <person name="Spatafora J.W."/>
        </authorList>
    </citation>
    <scope>NUCLEOTIDE SEQUENCE [LARGE SCALE GENOMIC DNA]</scope>
    <source>
        <strain evidence="2 3">AM-OR11-026</strain>
    </source>
</reference>
<feature type="transmembrane region" description="Helical" evidence="1">
    <location>
        <begin position="58"/>
        <end position="80"/>
    </location>
</feature>
<dbReference type="AlphaFoldDB" id="A0A1B7ME18"/>
<keyword evidence="3" id="KW-1185">Reference proteome</keyword>
<feature type="transmembrane region" description="Helical" evidence="1">
    <location>
        <begin position="105"/>
        <end position="123"/>
    </location>
</feature>
<dbReference type="OrthoDB" id="2660712at2759"/>
<accession>A0A1B7ME18</accession>
<keyword evidence="1" id="KW-0472">Membrane</keyword>
<feature type="transmembrane region" description="Helical" evidence="1">
    <location>
        <begin position="9"/>
        <end position="30"/>
    </location>
</feature>
<keyword evidence="1" id="KW-0812">Transmembrane</keyword>
<dbReference type="Proteomes" id="UP000092154">
    <property type="component" value="Unassembled WGS sequence"/>
</dbReference>
<sequence>MYQRSRKMLIFLVVIFLALTIASVVIVAILNNGTSDYEVIVSGTYQCGESGHQPLLTAVTWMLGTVWEVLALCLAAWIAVKHFRELQPTGWTVGSCLTALIKSHVLYFSGFAATSCLMLAYTLSPNIWNALVYDSFLQIASFAQMFVLGPRLILSVRDYHAELVGNFDVGTNMTTIAFQERVLVTTDSDVV</sequence>
<proteinExistence type="predicted"/>
<name>A0A1B7ME18_9AGAM</name>
<protein>
    <recommendedName>
        <fullName evidence="4">Transmembrane protein</fullName>
    </recommendedName>
</protein>
<evidence type="ECO:0000313" key="2">
    <source>
        <dbReference type="EMBL" id="OAX30844.1"/>
    </source>
</evidence>
<evidence type="ECO:0008006" key="4">
    <source>
        <dbReference type="Google" id="ProtNLM"/>
    </source>
</evidence>
<evidence type="ECO:0000256" key="1">
    <source>
        <dbReference type="SAM" id="Phobius"/>
    </source>
</evidence>
<gene>
    <name evidence="2" type="ORF">K503DRAFT_806657</name>
</gene>
<dbReference type="EMBL" id="KV449858">
    <property type="protein sequence ID" value="OAX30844.1"/>
    <property type="molecule type" value="Genomic_DNA"/>
</dbReference>